<protein>
    <recommendedName>
        <fullName evidence="2">Protein ZIP4 homolog</fullName>
    </recommendedName>
</protein>
<feature type="coiled-coil region" evidence="3">
    <location>
        <begin position="475"/>
        <end position="505"/>
    </location>
</feature>
<dbReference type="GO" id="GO:0051321">
    <property type="term" value="P:meiotic cell cycle"/>
    <property type="evidence" value="ECO:0007669"/>
    <property type="project" value="UniProtKB-KW"/>
</dbReference>
<dbReference type="STRING" id="48701.ENSPMEP00000028927"/>
<evidence type="ECO:0000256" key="3">
    <source>
        <dbReference type="SAM" id="Coils"/>
    </source>
</evidence>
<dbReference type="PANTHER" id="PTHR38487">
    <property type="entry name" value="TESTIS EXPRESSED 11"/>
    <property type="match status" value="1"/>
</dbReference>
<dbReference type="Pfam" id="PF08631">
    <property type="entry name" value="SPO22"/>
    <property type="match status" value="1"/>
</dbReference>
<dbReference type="InterPro" id="IPR016024">
    <property type="entry name" value="ARM-type_fold"/>
</dbReference>
<name>A0A3B3YNK0_9TELE</name>
<reference evidence="5" key="1">
    <citation type="submission" date="2025-08" db="UniProtKB">
        <authorList>
            <consortium name="Ensembl"/>
        </authorList>
    </citation>
    <scope>IDENTIFICATION</scope>
</reference>
<evidence type="ECO:0000256" key="2">
    <source>
        <dbReference type="ARBA" id="ARBA00031845"/>
    </source>
</evidence>
<dbReference type="SUPFAM" id="SSF48371">
    <property type="entry name" value="ARM repeat"/>
    <property type="match status" value="1"/>
</dbReference>
<feature type="region of interest" description="Disordered" evidence="4">
    <location>
        <begin position="1"/>
        <end position="27"/>
    </location>
</feature>
<dbReference type="Gene3D" id="1.25.40.10">
    <property type="entry name" value="Tetratricopeptide repeat domain"/>
    <property type="match status" value="1"/>
</dbReference>
<organism evidence="5 6">
    <name type="scientific">Poecilia mexicana</name>
    <dbReference type="NCBI Taxonomy" id="48701"/>
    <lineage>
        <taxon>Eukaryota</taxon>
        <taxon>Metazoa</taxon>
        <taxon>Chordata</taxon>
        <taxon>Craniata</taxon>
        <taxon>Vertebrata</taxon>
        <taxon>Euteleostomi</taxon>
        <taxon>Actinopterygii</taxon>
        <taxon>Neopterygii</taxon>
        <taxon>Teleostei</taxon>
        <taxon>Neoteleostei</taxon>
        <taxon>Acanthomorphata</taxon>
        <taxon>Ovalentaria</taxon>
        <taxon>Atherinomorphae</taxon>
        <taxon>Cyprinodontiformes</taxon>
        <taxon>Poeciliidae</taxon>
        <taxon>Poeciliinae</taxon>
        <taxon>Poecilia</taxon>
    </lineage>
</organism>
<evidence type="ECO:0000256" key="4">
    <source>
        <dbReference type="SAM" id="MobiDB-lite"/>
    </source>
</evidence>
<evidence type="ECO:0000313" key="6">
    <source>
        <dbReference type="Proteomes" id="UP000261480"/>
    </source>
</evidence>
<reference evidence="5" key="2">
    <citation type="submission" date="2025-09" db="UniProtKB">
        <authorList>
            <consortium name="Ensembl"/>
        </authorList>
    </citation>
    <scope>IDENTIFICATION</scope>
</reference>
<keyword evidence="1" id="KW-0469">Meiosis</keyword>
<sequence length="948" mass="106295">MPIQVSRGSSPAQQLGSPTPEPAVRRRMDRCVSSAGAPKRVRGKLAYNAFTDNLLQKQTPDFDEAIEKLFSKVSGLDTLTKIPYSQLEECAIQLWNWSVTKNAGGALSNVQQAKVRHAACSLLYCCEPENPTEGAIRKQILMASKTGRTWLDCKNPQMADHFLRLAVKSLETLYSQLMSRGDAAADVTSSKADVEKDLLRILSCQAESAVSQGNSREATVYMQRCKDMLQRIPKDTAYLSLMCYNFGVDTYNLRKFEDSTFWLSQSYDIGKTSAKYGPGPDVLAKDLRLLATVYLEWDCQRFQEKALDAVILANKECVSTSGLYLKLRILLRSEAPDNHIRAGLDELLESQVPLEVCLSAVKLLMSEDREMLAFDYLKRVCQHFGSSPDLGAALVLHVELLLQRNKELLAKQKIEDIITGHYSGKQLAPDALTIMHVILWDQASKHFEAGNYAEALQWYNYSFSFFKAGQMEPNLAKLQRNRASCLLHLQQLEKAKEAIKEAERSDPESIFTQFCIYKIAVQDDNVQKAAEALNAMGVLSKSPVSSEDRLLLSESAASCLLCLAAQIALENGRQETAMKALEVLCENSKDEAHVLMGLRCLVRLVFSSAENSADGLRDVNLDKLLPYLKRALQTISHQSHMTAERRAEDANWFRKIAWNSALQCESRPDRMRDFFVLSYQLSLLCPPDRALLMGQRTSLLMAAAASLELCRKSPHSTQAEDLTVALEHIQTCWEVCKTLRASGNLPADPTDSLLLLYEFEARAKLSDPKVETILESVLELEHVETKVLETMAGLAMEPPAHFPQLCKKALRAALSLHRKQPQADPTHCSKYVHSLIKLSLPSGVSEVESRVLQELWDYFEDALSIISAAPDGFPEMETLWLLTQAWNAGILLYSLAQYHEAEKWCGLAMSFIRHLGSLRESYETQMTGLYSEILDRLDKAKKNIHTEE</sequence>
<keyword evidence="3" id="KW-0175">Coiled coil</keyword>
<feature type="compositionally biased region" description="Polar residues" evidence="4">
    <location>
        <begin position="1"/>
        <end position="17"/>
    </location>
</feature>
<proteinExistence type="predicted"/>
<dbReference type="AlphaFoldDB" id="A0A3B3YNK0"/>
<evidence type="ECO:0000313" key="5">
    <source>
        <dbReference type="Ensembl" id="ENSPMEP00000028927.1"/>
    </source>
</evidence>
<dbReference type="InterPro" id="IPR011990">
    <property type="entry name" value="TPR-like_helical_dom_sf"/>
</dbReference>
<evidence type="ECO:0000256" key="1">
    <source>
        <dbReference type="ARBA" id="ARBA00023254"/>
    </source>
</evidence>
<accession>A0A3B3YNK0</accession>
<keyword evidence="6" id="KW-1185">Reference proteome</keyword>
<dbReference type="Ensembl" id="ENSPMET00000019608.1">
    <property type="protein sequence ID" value="ENSPMEP00000028927.1"/>
    <property type="gene ID" value="ENSPMEG00000014314.1"/>
</dbReference>
<dbReference type="Proteomes" id="UP000261480">
    <property type="component" value="Unplaced"/>
</dbReference>
<dbReference type="PANTHER" id="PTHR38487:SF1">
    <property type="entry name" value="PROTEIN ZIP4 HOMOLOG"/>
    <property type="match status" value="1"/>
</dbReference>
<dbReference type="SUPFAM" id="SSF48452">
    <property type="entry name" value="TPR-like"/>
    <property type="match status" value="1"/>
</dbReference>
<dbReference type="InterPro" id="IPR013940">
    <property type="entry name" value="Spo22/ZIP4/TEX11"/>
</dbReference>